<dbReference type="AlphaFoldDB" id="A0AAQ3QWH0"/>
<dbReference type="Gene3D" id="2.60.40.10">
    <property type="entry name" value="Immunoglobulins"/>
    <property type="match status" value="3"/>
</dbReference>
<dbReference type="Proteomes" id="UP001304300">
    <property type="component" value="Chromosome"/>
</dbReference>
<gene>
    <name evidence="1" type="ORF">RZN69_02195</name>
</gene>
<proteinExistence type="predicted"/>
<dbReference type="EMBL" id="CP136920">
    <property type="protein sequence ID" value="WOO41882.1"/>
    <property type="molecule type" value="Genomic_DNA"/>
</dbReference>
<evidence type="ECO:0000313" key="2">
    <source>
        <dbReference type="Proteomes" id="UP001304300"/>
    </source>
</evidence>
<keyword evidence="2" id="KW-1185">Reference proteome</keyword>
<dbReference type="Gene3D" id="2.60.120.380">
    <property type="match status" value="1"/>
</dbReference>
<name>A0AAQ3QWH0_9BACT</name>
<dbReference type="RefSeq" id="WP_317834366.1">
    <property type="nucleotide sequence ID" value="NZ_CP136920.1"/>
</dbReference>
<dbReference type="Pfam" id="PF17957">
    <property type="entry name" value="Big_7"/>
    <property type="match status" value="2"/>
</dbReference>
<accession>A0AAQ3QWH0</accession>
<sequence length="880" mass="94881">MKLLQSLQLNRLRRCSLAHVFSGALLSFIAAGSLHATAPFVSLTAPYPSGNLGQFLLGSDIVCTAVARDIDGSDIVNYEFSVDGTVVQTGTQSFYVYPAITEGNPAISVTVTDGDGETATSNLGGLTVANRGFIPSLVELDTPLTGSSISLNTVISAAGSVDSAGEALGGLIFLRNGTFVSETVSPTASTFSFTDSSSEDGTFSYFVLSHYARDVTEGPADNRVTVTWTMANISNISTVQVSDTNVIVSSPINGTQVKLNSPFQILATATSGNSSIEQVQFFINDTLIETDNLYPFQASYTPTTSGDLVVKVEATDSRGDTSTNSVTVTPEIIGGEAIITSPVNGFQFSVFEDVTIEATINPLNNNINKATFLANGAEISILTDPPYEVVFNTTVPGDFVFVVNVEYDDGTLFSSPGVATQAVFNPLSNNADFVTQSFLDFFGDTPNDVIRDDFVDQLDTGKLTRTEFLSELIGQSSQGGDGTSVVGAYSTVLRRFPSTAEFQAAMLSLNTGGGGGSGTDNIPISIGDTVSGTLDTIGEIDTYEFTVSGTQLITASITSPLFVQLTFRTETGGLIASSGNGFFVINPELAATLNGTATFLLDVDGIGTGAYTLSLFGPDDAGSGVTGSLVLTTLLNNLYDSAEYLFQFGPVPDVIGNDFAIILNRQNLVDQLYFSKYGAGPSQLQKEQGAIRMANLGGFINYTEIFITEETFDDGSDLLIDTFSQRPYWQTGFLVIGMFNEQPTNATIREFTDQDLNSQLQEMQDDPRYLDRFPPIQSVLLGGEADDDGWVNSPWLSFTNLRQDPWYYHFTLSWLFTSSLSPEAVWFYSPVLGWFFTNDQDYPFLYSDTYKAWLFYYEGTSNPSWFYNTSTDEAFSLDLE</sequence>
<evidence type="ECO:0000313" key="1">
    <source>
        <dbReference type="EMBL" id="WOO41882.1"/>
    </source>
</evidence>
<organism evidence="1 2">
    <name type="scientific">Rubellicoccus peritrichatus</name>
    <dbReference type="NCBI Taxonomy" id="3080537"/>
    <lineage>
        <taxon>Bacteria</taxon>
        <taxon>Pseudomonadati</taxon>
        <taxon>Verrucomicrobiota</taxon>
        <taxon>Opitutia</taxon>
        <taxon>Puniceicoccales</taxon>
        <taxon>Cerasicoccaceae</taxon>
        <taxon>Rubellicoccus</taxon>
    </lineage>
</organism>
<reference evidence="1 2" key="1">
    <citation type="submission" date="2023-10" db="EMBL/GenBank/DDBJ databases">
        <title>Rubellicoccus peritrichatus gen. nov., sp. nov., isolated from an algae of coral reef tank.</title>
        <authorList>
            <person name="Luo J."/>
        </authorList>
    </citation>
    <scope>NUCLEOTIDE SEQUENCE [LARGE SCALE GENOMIC DNA]</scope>
    <source>
        <strain evidence="1 2">CR14</strain>
    </source>
</reference>
<dbReference type="KEGG" id="puo:RZN69_02195"/>
<protein>
    <submittedName>
        <fullName evidence="1">Ig-like domain-containing protein</fullName>
    </submittedName>
</protein>
<dbReference type="InterPro" id="IPR013783">
    <property type="entry name" value="Ig-like_fold"/>
</dbReference>